<dbReference type="Proteomes" id="UP000054630">
    <property type="component" value="Unassembled WGS sequence"/>
</dbReference>
<dbReference type="OrthoDB" id="5940454at2759"/>
<evidence type="ECO:0000313" key="2">
    <source>
        <dbReference type="Proteomes" id="UP000054630"/>
    </source>
</evidence>
<keyword evidence="2" id="KW-1185">Reference proteome</keyword>
<gene>
    <name evidence="1" type="ORF">T07_5515</name>
</gene>
<comment type="caution">
    <text evidence="1">The sequence shown here is derived from an EMBL/GenBank/DDBJ whole genome shotgun (WGS) entry which is preliminary data.</text>
</comment>
<evidence type="ECO:0000313" key="1">
    <source>
        <dbReference type="EMBL" id="KRX13913.1"/>
    </source>
</evidence>
<dbReference type="EMBL" id="JYDL01000179">
    <property type="protein sequence ID" value="KRX13913.1"/>
    <property type="molecule type" value="Genomic_DNA"/>
</dbReference>
<protein>
    <submittedName>
        <fullName evidence="1">Uncharacterized protein</fullName>
    </submittedName>
</protein>
<proteinExistence type="predicted"/>
<sequence length="108" mass="11976">MWLANRCNPVAFLPALSWRNLLVTCVESYKCRILAAGRLLCVHTNQRSQRGAFTACSQSAQRLVFDSVALSYNSKAIEDSSDPKCVAGIPLNRKWPVELAERPLTPAL</sequence>
<dbReference type="AlphaFoldDB" id="A0A0V0RHB8"/>
<accession>A0A0V0RHB8</accession>
<reference evidence="1 2" key="1">
    <citation type="submission" date="2015-01" db="EMBL/GenBank/DDBJ databases">
        <title>Evolution of Trichinella species and genotypes.</title>
        <authorList>
            <person name="Korhonen P.K."/>
            <person name="Edoardo P."/>
            <person name="Giuseppe L.R."/>
            <person name="Gasser R.B."/>
        </authorList>
    </citation>
    <scope>NUCLEOTIDE SEQUENCE [LARGE SCALE GENOMIC DNA]</scope>
    <source>
        <strain evidence="1">ISS37</strain>
    </source>
</reference>
<name>A0A0V0RHB8_9BILA</name>
<organism evidence="1 2">
    <name type="scientific">Trichinella nelsoni</name>
    <dbReference type="NCBI Taxonomy" id="6336"/>
    <lineage>
        <taxon>Eukaryota</taxon>
        <taxon>Metazoa</taxon>
        <taxon>Ecdysozoa</taxon>
        <taxon>Nematoda</taxon>
        <taxon>Enoplea</taxon>
        <taxon>Dorylaimia</taxon>
        <taxon>Trichinellida</taxon>
        <taxon>Trichinellidae</taxon>
        <taxon>Trichinella</taxon>
    </lineage>
</organism>